<keyword evidence="2" id="KW-1185">Reference proteome</keyword>
<accession>A0ACC4DAY5</accession>
<dbReference type="EMBL" id="JBGNUJ010000011">
    <property type="protein sequence ID" value="KAL3953535.1"/>
    <property type="molecule type" value="Genomic_DNA"/>
</dbReference>
<gene>
    <name evidence="1" type="ORF">ACCO45_011491</name>
</gene>
<proteinExistence type="predicted"/>
<evidence type="ECO:0000313" key="1">
    <source>
        <dbReference type="EMBL" id="KAL3953535.1"/>
    </source>
</evidence>
<name>A0ACC4DAY5_PURLI</name>
<organism evidence="1 2">
    <name type="scientific">Purpureocillium lilacinum</name>
    <name type="common">Paecilomyces lilacinus</name>
    <dbReference type="NCBI Taxonomy" id="33203"/>
    <lineage>
        <taxon>Eukaryota</taxon>
        <taxon>Fungi</taxon>
        <taxon>Dikarya</taxon>
        <taxon>Ascomycota</taxon>
        <taxon>Pezizomycotina</taxon>
        <taxon>Sordariomycetes</taxon>
        <taxon>Hypocreomycetidae</taxon>
        <taxon>Hypocreales</taxon>
        <taxon>Ophiocordycipitaceae</taxon>
        <taxon>Purpureocillium</taxon>
    </lineage>
</organism>
<sequence>MASEPPTTPRNGPDPSADLRGITSSAHSIRSCLSTLQAHAHLQVGKEGRTAHERTHGDGSSRGRAEGAAGGAGAGGLGAGGVGGGGDGGADAAGGGGDGLGDAAQLCAGAAAGGGVGGGGEEVVPARARGAGLAGEALDVGRGLGGVRGPPALALGGDVAGDGLAVRDDVAGRGADAVDKRGRVGDDAVDEGGGVVEDVGLGRGHGLGGGLQFLHVSNDFSNEHTRRRPNKSRRVVFCLTYLDGGGEGHDGNVGELHGCGGGLCGGVKLSKGLLMQDTQRHATRRWVNV</sequence>
<evidence type="ECO:0000313" key="2">
    <source>
        <dbReference type="Proteomes" id="UP001638806"/>
    </source>
</evidence>
<comment type="caution">
    <text evidence="1">The sequence shown here is derived from an EMBL/GenBank/DDBJ whole genome shotgun (WGS) entry which is preliminary data.</text>
</comment>
<protein>
    <submittedName>
        <fullName evidence="1">Uncharacterized protein</fullName>
    </submittedName>
</protein>
<dbReference type="Proteomes" id="UP001638806">
    <property type="component" value="Unassembled WGS sequence"/>
</dbReference>
<reference evidence="1" key="1">
    <citation type="submission" date="2024-12" db="EMBL/GenBank/DDBJ databases">
        <title>Comparative genomics and development of molecular markers within Purpureocillium lilacinum and among Purpureocillium species.</title>
        <authorList>
            <person name="Yeh Z.-Y."/>
            <person name="Ni N.-T."/>
            <person name="Lo P.-H."/>
            <person name="Mushyakhwo K."/>
            <person name="Lin C.-F."/>
            <person name="Nai Y.-S."/>
        </authorList>
    </citation>
    <scope>NUCLEOTIDE SEQUENCE</scope>
    <source>
        <strain evidence="1">NCHU-NPUST-175</strain>
    </source>
</reference>